<evidence type="ECO:0000259" key="4">
    <source>
        <dbReference type="PROSITE" id="PS52004"/>
    </source>
</evidence>
<dbReference type="Proteomes" id="UP000304900">
    <property type="component" value="Unassembled WGS sequence"/>
</dbReference>
<protein>
    <submittedName>
        <fullName evidence="5">Beta-ketoacyl-[acyl-carrier-protein] synthase family protein</fullName>
    </submittedName>
</protein>
<name>A0A4U6D3F3_9BACT</name>
<sequence>MQKKRKVSGKVYVTGIGIISALGNDVKGNHAGLLSGEAGIGKAVHFGSYYTSVLPFGEVKLSNDELRNVLGLENEPGYTRTSLLAVKAFEEAVNDAALTGQEISSFDTALISASTVGGMCLTDQLYEDANLKSEGSEYLEAYGCGAHTLKLVEKYKINGFTDTINTACSSSANAIMMGARLIKSGRAKRVIVGGVDALAKYTVNGFNALKILSEFPCKPFDENRDGLNLGEAAAYLVLESEDLVGDKKIYAEIAGYGNSNDAHHPSAMSDEAVGAIISMKEAIKSAGISVSEIDYINAHGTGTPNNDKVELTGISKLFEKVPPFNSTKSYTGHTLGASGAVEAIFSIFSIQYSEIYPSLHIETNMKEYDLKPVIEFQTGIPVRYVLSNSFGFGGNCTSLVLGRVH</sequence>
<keyword evidence="6" id="KW-1185">Reference proteome</keyword>
<dbReference type="PANTHER" id="PTHR11712:SF320">
    <property type="entry name" value="BETA-KETOACYL SYNTHASE"/>
    <property type="match status" value="1"/>
</dbReference>
<dbReference type="InterPro" id="IPR014031">
    <property type="entry name" value="Ketoacyl_synth_C"/>
</dbReference>
<evidence type="ECO:0000313" key="5">
    <source>
        <dbReference type="EMBL" id="TKT90885.1"/>
    </source>
</evidence>
<dbReference type="GO" id="GO:0004315">
    <property type="term" value="F:3-oxoacyl-[acyl-carrier-protein] synthase activity"/>
    <property type="evidence" value="ECO:0007669"/>
    <property type="project" value="InterPro"/>
</dbReference>
<evidence type="ECO:0000256" key="2">
    <source>
        <dbReference type="ARBA" id="ARBA00022679"/>
    </source>
</evidence>
<dbReference type="CDD" id="cd00834">
    <property type="entry name" value="KAS_I_II"/>
    <property type="match status" value="1"/>
</dbReference>
<dbReference type="RefSeq" id="WP_137341428.1">
    <property type="nucleotide sequence ID" value="NZ_BSQH01000025.1"/>
</dbReference>
<comment type="similarity">
    <text evidence="1 3">Belongs to the thiolase-like superfamily. Beta-ketoacyl-ACP synthases family.</text>
</comment>
<accession>A0A4U6D3F3</accession>
<dbReference type="GO" id="GO:0006633">
    <property type="term" value="P:fatty acid biosynthetic process"/>
    <property type="evidence" value="ECO:0007669"/>
    <property type="project" value="InterPro"/>
</dbReference>
<dbReference type="EMBL" id="SZVO01000008">
    <property type="protein sequence ID" value="TKT90885.1"/>
    <property type="molecule type" value="Genomic_DNA"/>
</dbReference>
<dbReference type="InterPro" id="IPR000794">
    <property type="entry name" value="Beta-ketoacyl_synthase"/>
</dbReference>
<dbReference type="Pfam" id="PF00109">
    <property type="entry name" value="ketoacyl-synt"/>
    <property type="match status" value="1"/>
</dbReference>
<dbReference type="GO" id="GO:0005829">
    <property type="term" value="C:cytosol"/>
    <property type="evidence" value="ECO:0007669"/>
    <property type="project" value="TreeGrafter"/>
</dbReference>
<dbReference type="PROSITE" id="PS52004">
    <property type="entry name" value="KS3_2"/>
    <property type="match status" value="1"/>
</dbReference>
<comment type="caution">
    <text evidence="5">The sequence shown here is derived from an EMBL/GenBank/DDBJ whole genome shotgun (WGS) entry which is preliminary data.</text>
</comment>
<evidence type="ECO:0000256" key="1">
    <source>
        <dbReference type="ARBA" id="ARBA00008467"/>
    </source>
</evidence>
<evidence type="ECO:0000256" key="3">
    <source>
        <dbReference type="RuleBase" id="RU003694"/>
    </source>
</evidence>
<dbReference type="InterPro" id="IPR016039">
    <property type="entry name" value="Thiolase-like"/>
</dbReference>
<dbReference type="InterPro" id="IPR020841">
    <property type="entry name" value="PKS_Beta-ketoAc_synthase_dom"/>
</dbReference>
<dbReference type="PROSITE" id="PS00606">
    <property type="entry name" value="KS3_1"/>
    <property type="match status" value="1"/>
</dbReference>
<organism evidence="5 6">
    <name type="scientific">Dyadobacter frigoris</name>
    <dbReference type="NCBI Taxonomy" id="2576211"/>
    <lineage>
        <taxon>Bacteria</taxon>
        <taxon>Pseudomonadati</taxon>
        <taxon>Bacteroidota</taxon>
        <taxon>Cytophagia</taxon>
        <taxon>Cytophagales</taxon>
        <taxon>Spirosomataceae</taxon>
        <taxon>Dyadobacter</taxon>
    </lineage>
</organism>
<dbReference type="SMART" id="SM00825">
    <property type="entry name" value="PKS_KS"/>
    <property type="match status" value="1"/>
</dbReference>
<dbReference type="AlphaFoldDB" id="A0A4U6D3F3"/>
<dbReference type="PANTHER" id="PTHR11712">
    <property type="entry name" value="POLYKETIDE SYNTHASE-RELATED"/>
    <property type="match status" value="1"/>
</dbReference>
<reference evidence="5 6" key="1">
    <citation type="submission" date="2019-05" db="EMBL/GenBank/DDBJ databases">
        <title>Dyadobacter AR-3-8 sp. nov., isolated from arctic soil.</title>
        <authorList>
            <person name="Chaudhary D.K."/>
        </authorList>
    </citation>
    <scope>NUCLEOTIDE SEQUENCE [LARGE SCALE GENOMIC DNA]</scope>
    <source>
        <strain evidence="5 6">AR-3-8</strain>
    </source>
</reference>
<dbReference type="InterPro" id="IPR014030">
    <property type="entry name" value="Ketoacyl_synth_N"/>
</dbReference>
<keyword evidence="2 3" id="KW-0808">Transferase</keyword>
<dbReference type="SUPFAM" id="SSF53901">
    <property type="entry name" value="Thiolase-like"/>
    <property type="match status" value="2"/>
</dbReference>
<proteinExistence type="inferred from homology"/>
<dbReference type="OrthoDB" id="9808669at2"/>
<gene>
    <name evidence="5" type="ORF">FDK13_18135</name>
</gene>
<dbReference type="InterPro" id="IPR018201">
    <property type="entry name" value="Ketoacyl_synth_AS"/>
</dbReference>
<feature type="domain" description="Ketosynthase family 3 (KS3)" evidence="4">
    <location>
        <begin position="8"/>
        <end position="403"/>
    </location>
</feature>
<dbReference type="Gene3D" id="3.40.47.10">
    <property type="match status" value="1"/>
</dbReference>
<evidence type="ECO:0000313" key="6">
    <source>
        <dbReference type="Proteomes" id="UP000304900"/>
    </source>
</evidence>
<dbReference type="Pfam" id="PF02801">
    <property type="entry name" value="Ketoacyl-synt_C"/>
    <property type="match status" value="1"/>
</dbReference>